<feature type="region of interest" description="Disordered" evidence="7">
    <location>
        <begin position="125"/>
        <end position="166"/>
    </location>
</feature>
<evidence type="ECO:0000256" key="3">
    <source>
        <dbReference type="ARBA" id="ARBA00022980"/>
    </source>
</evidence>
<dbReference type="InterPro" id="IPR059242">
    <property type="entry name" value="mS23_dom"/>
</dbReference>
<gene>
    <name evidence="9" type="ORF">DSTB1V02_LOCUS11972</name>
</gene>
<reference evidence="9" key="1">
    <citation type="submission" date="2020-11" db="EMBL/GenBank/DDBJ databases">
        <authorList>
            <person name="Tran Van P."/>
        </authorList>
    </citation>
    <scope>NUCLEOTIDE SEQUENCE</scope>
</reference>
<evidence type="ECO:0000256" key="7">
    <source>
        <dbReference type="SAM" id="MobiDB-lite"/>
    </source>
</evidence>
<dbReference type="EMBL" id="CAJPEV010004204">
    <property type="protein sequence ID" value="CAG0901389.1"/>
    <property type="molecule type" value="Genomic_DNA"/>
</dbReference>
<dbReference type="GO" id="GO:0006412">
    <property type="term" value="P:translation"/>
    <property type="evidence" value="ECO:0007669"/>
    <property type="project" value="InterPro"/>
</dbReference>
<dbReference type="PANTHER" id="PTHR15925:SF2">
    <property type="entry name" value="SMALL RIBOSOMAL SUBUNIT PROTEIN MS23"/>
    <property type="match status" value="1"/>
</dbReference>
<accession>A0A7R9FRC0</accession>
<evidence type="ECO:0000256" key="5">
    <source>
        <dbReference type="ARBA" id="ARBA00023274"/>
    </source>
</evidence>
<dbReference type="GO" id="GO:0005840">
    <property type="term" value="C:ribosome"/>
    <property type="evidence" value="ECO:0007669"/>
    <property type="project" value="InterPro"/>
</dbReference>
<feature type="compositionally biased region" description="Low complexity" evidence="7">
    <location>
        <begin position="132"/>
        <end position="145"/>
    </location>
</feature>
<organism evidence="9">
    <name type="scientific">Darwinula stevensoni</name>
    <dbReference type="NCBI Taxonomy" id="69355"/>
    <lineage>
        <taxon>Eukaryota</taxon>
        <taxon>Metazoa</taxon>
        <taxon>Ecdysozoa</taxon>
        <taxon>Arthropoda</taxon>
        <taxon>Crustacea</taxon>
        <taxon>Oligostraca</taxon>
        <taxon>Ostracoda</taxon>
        <taxon>Podocopa</taxon>
        <taxon>Podocopida</taxon>
        <taxon>Darwinulocopina</taxon>
        <taxon>Darwinuloidea</taxon>
        <taxon>Darwinulidae</taxon>
        <taxon>Darwinula</taxon>
    </lineage>
</organism>
<feature type="domain" description="Small ribosomal subunit protein mS23 conserved" evidence="8">
    <location>
        <begin position="2"/>
        <end position="122"/>
    </location>
</feature>
<comment type="similarity">
    <text evidence="2">Belongs to the mitochondrion-specific ribosomal protein mS23 family.</text>
</comment>
<dbReference type="PANTHER" id="PTHR15925">
    <property type="entry name" value="MITOCHONDRIAL RIBOSOMAL PROTEIN S23"/>
    <property type="match status" value="1"/>
</dbReference>
<comment type="subcellular location">
    <subcellularLocation>
        <location evidence="1">Mitochondrion</location>
    </subcellularLocation>
</comment>
<keyword evidence="10" id="KW-1185">Reference proteome</keyword>
<feature type="compositionally biased region" description="Polar residues" evidence="7">
    <location>
        <begin position="156"/>
        <end position="166"/>
    </location>
</feature>
<proteinExistence type="inferred from homology"/>
<dbReference type="CDD" id="cd23701">
    <property type="entry name" value="At1g26750"/>
    <property type="match status" value="1"/>
</dbReference>
<evidence type="ECO:0000259" key="8">
    <source>
        <dbReference type="Pfam" id="PF10484"/>
    </source>
</evidence>
<evidence type="ECO:0000313" key="9">
    <source>
        <dbReference type="EMBL" id="CAD7252214.1"/>
    </source>
</evidence>
<keyword evidence="5" id="KW-0687">Ribonucleoprotein</keyword>
<dbReference type="InterPro" id="IPR023611">
    <property type="entry name" value="mS23_dom_met"/>
</dbReference>
<evidence type="ECO:0000256" key="4">
    <source>
        <dbReference type="ARBA" id="ARBA00023128"/>
    </source>
</evidence>
<keyword evidence="3" id="KW-0689">Ribosomal protein</keyword>
<protein>
    <recommendedName>
        <fullName evidence="6">Small ribosomal subunit protein mS23</fullName>
    </recommendedName>
</protein>
<evidence type="ECO:0000256" key="6">
    <source>
        <dbReference type="ARBA" id="ARBA00035137"/>
    </source>
</evidence>
<keyword evidence="4" id="KW-0496">Mitochondrion</keyword>
<dbReference type="GO" id="GO:0005739">
    <property type="term" value="C:mitochondrion"/>
    <property type="evidence" value="ECO:0007669"/>
    <property type="project" value="InterPro"/>
</dbReference>
<dbReference type="GO" id="GO:0003735">
    <property type="term" value="F:structural constituent of ribosome"/>
    <property type="evidence" value="ECO:0007669"/>
    <property type="project" value="InterPro"/>
</dbReference>
<dbReference type="EMBL" id="LR903721">
    <property type="protein sequence ID" value="CAD7252214.1"/>
    <property type="molecule type" value="Genomic_DNA"/>
</dbReference>
<dbReference type="Proteomes" id="UP000677054">
    <property type="component" value="Unassembled WGS sequence"/>
</dbReference>
<evidence type="ECO:0000313" key="10">
    <source>
        <dbReference type="Proteomes" id="UP000677054"/>
    </source>
</evidence>
<dbReference type="OrthoDB" id="10012356at2759"/>
<evidence type="ECO:0000256" key="1">
    <source>
        <dbReference type="ARBA" id="ARBA00004173"/>
    </source>
</evidence>
<dbReference type="InterPro" id="IPR019520">
    <property type="entry name" value="Ribosomal_mS23_met"/>
</dbReference>
<evidence type="ECO:0000256" key="2">
    <source>
        <dbReference type="ARBA" id="ARBA00009864"/>
    </source>
</evidence>
<name>A0A7R9FRC0_9CRUS</name>
<dbReference type="AlphaFoldDB" id="A0A7R9FRC0"/>
<dbReference type="Pfam" id="PF10484">
    <property type="entry name" value="MRP-S23"/>
    <property type="match status" value="1"/>
</dbReference>
<sequence>MASSRLLRVGTIFSRVTGLIRSGAMREEDRPLWYDIYAAHPPRSEPREDRQYENKPVVNILYKEDIVRAMFYKDFGCPDTLRLEDRSPSLCQRLVLKYQELEAADPSTDPEELYRRAAQALNLQSDSDFTKGQVQHGSVSQQVVSNRTEEHESTPPLVTSSEKADA</sequence>